<dbReference type="Proteomes" id="UP000198734">
    <property type="component" value="Unassembled WGS sequence"/>
</dbReference>
<organism evidence="1 2">
    <name type="scientific">Psychrobacillus psychrotolerans</name>
    <dbReference type="NCBI Taxonomy" id="126156"/>
    <lineage>
        <taxon>Bacteria</taxon>
        <taxon>Bacillati</taxon>
        <taxon>Bacillota</taxon>
        <taxon>Bacilli</taxon>
        <taxon>Bacillales</taxon>
        <taxon>Bacillaceae</taxon>
        <taxon>Psychrobacillus</taxon>
    </lineage>
</organism>
<dbReference type="STRING" id="126156.SAMN05421670_0952"/>
<protein>
    <submittedName>
        <fullName evidence="1">Uncharacterized protein</fullName>
    </submittedName>
</protein>
<dbReference type="RefSeq" id="WP_093534665.1">
    <property type="nucleotide sequence ID" value="NZ_FOXU01000001.1"/>
</dbReference>
<dbReference type="OrthoDB" id="2058201at2"/>
<sequence>MIYQLYFSVSGEYEKIDYWVPLMNYFLSQSDTIEIHCWNEEAVVVEETKSMLKGSFETITENNLTIFKGNKALNVVTHLLSNNVNIEGEIKWFSIFLSKNSTTIFHSEHWGMEFFAPNVNEKDIAFIKSVMPIETNFNQYK</sequence>
<evidence type="ECO:0000313" key="1">
    <source>
        <dbReference type="EMBL" id="SFQ10526.1"/>
    </source>
</evidence>
<name>A0A1I5VU74_9BACI</name>
<gene>
    <name evidence="1" type="ORF">SAMN05421670_0952</name>
</gene>
<reference evidence="2" key="1">
    <citation type="submission" date="2016-10" db="EMBL/GenBank/DDBJ databases">
        <authorList>
            <person name="Varghese N."/>
            <person name="Submissions S."/>
        </authorList>
    </citation>
    <scope>NUCLEOTIDE SEQUENCE [LARGE SCALE GENOMIC DNA]</scope>
    <source>
        <strain evidence="2">DSM 11706</strain>
    </source>
</reference>
<dbReference type="AlphaFoldDB" id="A0A1I5VU74"/>
<proteinExistence type="predicted"/>
<accession>A0A1I5VU74</accession>
<evidence type="ECO:0000313" key="2">
    <source>
        <dbReference type="Proteomes" id="UP000198734"/>
    </source>
</evidence>
<dbReference type="EMBL" id="FOXU01000001">
    <property type="protein sequence ID" value="SFQ10526.1"/>
    <property type="molecule type" value="Genomic_DNA"/>
</dbReference>
<keyword evidence="2" id="KW-1185">Reference proteome</keyword>